<name>A0A6G8QEX7_9ACTN</name>
<dbReference type="InterPro" id="IPR036318">
    <property type="entry name" value="FAD-bd_PCMH-like_sf"/>
</dbReference>
<dbReference type="InterPro" id="IPR002550">
    <property type="entry name" value="CNNM"/>
</dbReference>
<protein>
    <submittedName>
        <fullName evidence="14">DUF21 domain-containing protein</fullName>
    </submittedName>
</protein>
<accession>A0A6G8QEX7</accession>
<organism evidence="14 15">
    <name type="scientific">Rubrobacter tropicus</name>
    <dbReference type="NCBI Taxonomy" id="2653851"/>
    <lineage>
        <taxon>Bacteria</taxon>
        <taxon>Bacillati</taxon>
        <taxon>Actinomycetota</taxon>
        <taxon>Rubrobacteria</taxon>
        <taxon>Rubrobacterales</taxon>
        <taxon>Rubrobacteraceae</taxon>
        <taxon>Rubrobacter</taxon>
    </lineage>
</organism>
<evidence type="ECO:0000256" key="5">
    <source>
        <dbReference type="ARBA" id="ARBA00022737"/>
    </source>
</evidence>
<comment type="subcellular location">
    <subcellularLocation>
        <location evidence="1">Cell membrane</location>
        <topology evidence="1">Multi-pass membrane protein</topology>
    </subcellularLocation>
</comment>
<dbReference type="Gene3D" id="3.10.580.10">
    <property type="entry name" value="CBS-domain"/>
    <property type="match status" value="1"/>
</dbReference>
<feature type="domain" description="CBS" evidence="12">
    <location>
        <begin position="210"/>
        <end position="272"/>
    </location>
</feature>
<evidence type="ECO:0000256" key="11">
    <source>
        <dbReference type="SAM" id="Phobius"/>
    </source>
</evidence>
<sequence length="422" mass="46182">MLVLLNGLFVAAEFAFVRIRSTQVDRLVAERKPSAGLVKVARQKLDQYLAVCQLGITICSLGIGALAEPAIADLIEPWLGTLGVPDALLHPIALTIALSIASFLHVVFGELAPKTFAIQKAEGTSLFVAPFMRFFYYLLLPFTVVFNGTANAITGALGVAPASESDETHSEQEIRQLIAQSTRQGVLEHDEEEMIEGIFELEDTPVREIMVPRPDVAVLPAGMGLEELFAVAAEGHHTRYPVQEDDSPDRVLGMVHVKDVLRAVRAEGPGARVTARDLVREVLTVPESRRVSDVLRDLRQREIRVAIVIDEWGSFEGLVTVEDIVEEIVGELRDEFDEEEPLVREIADGYRMDGRTPIGVVNEVLDSELASEEFETVGGFVFGQLGHAPSVGDEVRLDGHLLRVEEVDGARIVSVAARRNPG</sequence>
<dbReference type="InterPro" id="IPR000644">
    <property type="entry name" value="CBS_dom"/>
</dbReference>
<dbReference type="FunFam" id="3.10.580.10:FF:000002">
    <property type="entry name" value="Magnesium/cobalt efflux protein CorC"/>
    <property type="match status" value="1"/>
</dbReference>
<evidence type="ECO:0000256" key="10">
    <source>
        <dbReference type="PROSITE-ProRule" id="PRU01193"/>
    </source>
</evidence>
<dbReference type="CDD" id="cd04590">
    <property type="entry name" value="CBS_pair_CorC_HlyC_assoc"/>
    <property type="match status" value="1"/>
</dbReference>
<evidence type="ECO:0000256" key="7">
    <source>
        <dbReference type="ARBA" id="ARBA00023122"/>
    </source>
</evidence>
<dbReference type="GO" id="GO:0050660">
    <property type="term" value="F:flavin adenine dinucleotide binding"/>
    <property type="evidence" value="ECO:0007669"/>
    <property type="project" value="InterPro"/>
</dbReference>
<dbReference type="PROSITE" id="PS51371">
    <property type="entry name" value="CBS"/>
    <property type="match status" value="2"/>
</dbReference>
<keyword evidence="15" id="KW-1185">Reference proteome</keyword>
<feature type="transmembrane region" description="Helical" evidence="11">
    <location>
        <begin position="134"/>
        <end position="160"/>
    </location>
</feature>
<dbReference type="PANTHER" id="PTHR43099:SF5">
    <property type="entry name" value="HLYC_CORC FAMILY TRANSPORTER"/>
    <property type="match status" value="1"/>
</dbReference>
<evidence type="ECO:0000259" key="12">
    <source>
        <dbReference type="PROSITE" id="PS51371"/>
    </source>
</evidence>
<dbReference type="Pfam" id="PF01595">
    <property type="entry name" value="CNNM"/>
    <property type="match status" value="1"/>
</dbReference>
<dbReference type="PANTHER" id="PTHR43099">
    <property type="entry name" value="UPF0053 PROTEIN YRKA"/>
    <property type="match status" value="1"/>
</dbReference>
<comment type="similarity">
    <text evidence="2">Belongs to the UPF0053 family.</text>
</comment>
<dbReference type="SMART" id="SM01091">
    <property type="entry name" value="CorC_HlyC"/>
    <property type="match status" value="1"/>
</dbReference>
<evidence type="ECO:0000313" key="15">
    <source>
        <dbReference type="Proteomes" id="UP000501452"/>
    </source>
</evidence>
<dbReference type="Proteomes" id="UP000501452">
    <property type="component" value="Chromosome"/>
</dbReference>
<evidence type="ECO:0000256" key="1">
    <source>
        <dbReference type="ARBA" id="ARBA00004651"/>
    </source>
</evidence>
<reference evidence="14 15" key="1">
    <citation type="submission" date="2019-10" db="EMBL/GenBank/DDBJ databases">
        <title>Rubrobacter sp nov SCSIO 52090 isolated from a deep-sea sediment in the South China Sea.</title>
        <authorList>
            <person name="Chen R.W."/>
        </authorList>
    </citation>
    <scope>NUCLEOTIDE SEQUENCE [LARGE SCALE GENOMIC DNA]</scope>
    <source>
        <strain evidence="14 15">SCSIO 52909</strain>
    </source>
</reference>
<evidence type="ECO:0000256" key="6">
    <source>
        <dbReference type="ARBA" id="ARBA00022989"/>
    </source>
</evidence>
<dbReference type="SUPFAM" id="SSF54631">
    <property type="entry name" value="CBS-domain pair"/>
    <property type="match status" value="1"/>
</dbReference>
<dbReference type="Pfam" id="PF03471">
    <property type="entry name" value="CorC_HlyC"/>
    <property type="match status" value="1"/>
</dbReference>
<keyword evidence="8 10" id="KW-0472">Membrane</keyword>
<keyword evidence="7 9" id="KW-0129">CBS domain</keyword>
<dbReference type="Pfam" id="PF00571">
    <property type="entry name" value="CBS"/>
    <property type="match status" value="2"/>
</dbReference>
<dbReference type="GO" id="GO:0005886">
    <property type="term" value="C:plasma membrane"/>
    <property type="evidence" value="ECO:0007669"/>
    <property type="project" value="UniProtKB-SubCell"/>
</dbReference>
<evidence type="ECO:0000256" key="4">
    <source>
        <dbReference type="ARBA" id="ARBA00022692"/>
    </source>
</evidence>
<keyword evidence="6 10" id="KW-1133">Transmembrane helix</keyword>
<evidence type="ECO:0000313" key="14">
    <source>
        <dbReference type="EMBL" id="QIN85039.1"/>
    </source>
</evidence>
<evidence type="ECO:0000256" key="3">
    <source>
        <dbReference type="ARBA" id="ARBA00022475"/>
    </source>
</evidence>
<dbReference type="SUPFAM" id="SSF56176">
    <property type="entry name" value="FAD-binding/transporter-associated domain-like"/>
    <property type="match status" value="1"/>
</dbReference>
<dbReference type="InterPro" id="IPR005170">
    <property type="entry name" value="Transptr-assoc_dom"/>
</dbReference>
<feature type="transmembrane region" description="Helical" evidence="11">
    <location>
        <begin position="87"/>
        <end position="113"/>
    </location>
</feature>
<feature type="domain" description="CBS" evidence="12">
    <location>
        <begin position="278"/>
        <end position="335"/>
    </location>
</feature>
<evidence type="ECO:0000256" key="8">
    <source>
        <dbReference type="ARBA" id="ARBA00023136"/>
    </source>
</evidence>
<dbReference type="AlphaFoldDB" id="A0A6G8QEX7"/>
<dbReference type="Gene3D" id="3.30.465.10">
    <property type="match status" value="1"/>
</dbReference>
<dbReference type="KEGG" id="rub:GBA63_05225"/>
<dbReference type="InterPro" id="IPR016169">
    <property type="entry name" value="FAD-bd_PCMH_sub2"/>
</dbReference>
<dbReference type="InterPro" id="IPR044751">
    <property type="entry name" value="Ion_transp-like_CBS"/>
</dbReference>
<gene>
    <name evidence="14" type="ORF">GBA63_05225</name>
</gene>
<dbReference type="InterPro" id="IPR051676">
    <property type="entry name" value="UPF0053_domain"/>
</dbReference>
<dbReference type="PROSITE" id="PS51846">
    <property type="entry name" value="CNNM"/>
    <property type="match status" value="1"/>
</dbReference>
<keyword evidence="5" id="KW-0677">Repeat</keyword>
<feature type="domain" description="CNNM transmembrane" evidence="13">
    <location>
        <begin position="1"/>
        <end position="191"/>
    </location>
</feature>
<proteinExistence type="inferred from homology"/>
<dbReference type="EMBL" id="CP045119">
    <property type="protein sequence ID" value="QIN85039.1"/>
    <property type="molecule type" value="Genomic_DNA"/>
</dbReference>
<evidence type="ECO:0000256" key="9">
    <source>
        <dbReference type="PROSITE-ProRule" id="PRU00703"/>
    </source>
</evidence>
<keyword evidence="3" id="KW-1003">Cell membrane</keyword>
<evidence type="ECO:0000256" key="2">
    <source>
        <dbReference type="ARBA" id="ARBA00006337"/>
    </source>
</evidence>
<evidence type="ECO:0000259" key="13">
    <source>
        <dbReference type="PROSITE" id="PS51846"/>
    </source>
</evidence>
<feature type="transmembrane region" description="Helical" evidence="11">
    <location>
        <begin position="48"/>
        <end position="67"/>
    </location>
</feature>
<dbReference type="InterPro" id="IPR046342">
    <property type="entry name" value="CBS_dom_sf"/>
</dbReference>
<dbReference type="SMART" id="SM00116">
    <property type="entry name" value="CBS"/>
    <property type="match status" value="2"/>
</dbReference>
<keyword evidence="4 10" id="KW-0812">Transmembrane</keyword>